<organism evidence="2 3">
    <name type="scientific">Rhizobium grahamii</name>
    <dbReference type="NCBI Taxonomy" id="1120045"/>
    <lineage>
        <taxon>Bacteria</taxon>
        <taxon>Pseudomonadati</taxon>
        <taxon>Pseudomonadota</taxon>
        <taxon>Alphaproteobacteria</taxon>
        <taxon>Hyphomicrobiales</taxon>
        <taxon>Rhizobiaceae</taxon>
        <taxon>Rhizobium/Agrobacterium group</taxon>
        <taxon>Rhizobium</taxon>
    </lineage>
</organism>
<reference evidence="2 3" key="1">
    <citation type="submission" date="2017-03" db="EMBL/GenBank/DDBJ databases">
        <title>Genome analysis of Rhizobial strains effectives or ineffectives for nitrogen fixation isolated from bean seeds.</title>
        <authorList>
            <person name="Peralta H."/>
            <person name="Aguilar-Vera A."/>
            <person name="Mora Y."/>
            <person name="Vargas-Lagunas C."/>
            <person name="Girard L."/>
            <person name="Mora J."/>
        </authorList>
    </citation>
    <scope>NUCLEOTIDE SEQUENCE [LARGE SCALE GENOMIC DNA]</scope>
    <source>
        <strain evidence="2 3">CCGM3</strain>
    </source>
</reference>
<evidence type="ECO:0008006" key="4">
    <source>
        <dbReference type="Google" id="ProtNLM"/>
    </source>
</evidence>
<feature type="signal peptide" evidence="1">
    <location>
        <begin position="1"/>
        <end position="21"/>
    </location>
</feature>
<accession>A0A370KUT4</accession>
<comment type="caution">
    <text evidence="2">The sequence shown here is derived from an EMBL/GenBank/DDBJ whole genome shotgun (WGS) entry which is preliminary data.</text>
</comment>
<feature type="chain" id="PRO_5016894151" description="Lipoprotein" evidence="1">
    <location>
        <begin position="22"/>
        <end position="93"/>
    </location>
</feature>
<dbReference type="Proteomes" id="UP000254939">
    <property type="component" value="Unassembled WGS sequence"/>
</dbReference>
<evidence type="ECO:0000256" key="1">
    <source>
        <dbReference type="SAM" id="SignalP"/>
    </source>
</evidence>
<keyword evidence="1" id="KW-0732">Signal</keyword>
<proteinExistence type="predicted"/>
<dbReference type="RefSeq" id="WP_114711859.1">
    <property type="nucleotide sequence ID" value="NZ_KZ857258.1"/>
</dbReference>
<gene>
    <name evidence="2" type="ORF">B5K06_04990</name>
</gene>
<evidence type="ECO:0000313" key="3">
    <source>
        <dbReference type="Proteomes" id="UP000254939"/>
    </source>
</evidence>
<dbReference type="PROSITE" id="PS51257">
    <property type="entry name" value="PROKAR_LIPOPROTEIN"/>
    <property type="match status" value="1"/>
</dbReference>
<evidence type="ECO:0000313" key="2">
    <source>
        <dbReference type="EMBL" id="RDJ14863.1"/>
    </source>
</evidence>
<dbReference type="EMBL" id="NAAC01000005">
    <property type="protein sequence ID" value="RDJ14863.1"/>
    <property type="molecule type" value="Genomic_DNA"/>
</dbReference>
<name>A0A370KUT4_9HYPH</name>
<dbReference type="OrthoDB" id="8163917at2"/>
<dbReference type="AlphaFoldDB" id="A0A370KUT4"/>
<sequence length="93" mass="10908">MRILALSLALAAAAVSLSACQALPPEQQRAADEDQCRRYGFKPRTDGFAACLQRIDLYRRAQYRYDSDRLMMGMAFELDPSYYGRPYWRHYRY</sequence>
<protein>
    <recommendedName>
        <fullName evidence="4">Lipoprotein</fullName>
    </recommendedName>
</protein>